<protein>
    <submittedName>
        <fullName evidence="1">Uncharacterized protein</fullName>
    </submittedName>
</protein>
<dbReference type="PROSITE" id="PS51257">
    <property type="entry name" value="PROKAR_LIPOPROTEIN"/>
    <property type="match status" value="1"/>
</dbReference>
<dbReference type="AlphaFoldDB" id="A0A830H3E4"/>
<proteinExistence type="predicted"/>
<gene>
    <name evidence="1" type="ORF">PPROV_000039200</name>
</gene>
<evidence type="ECO:0000313" key="1">
    <source>
        <dbReference type="EMBL" id="GHP01636.1"/>
    </source>
</evidence>
<comment type="caution">
    <text evidence="1">The sequence shown here is derived from an EMBL/GenBank/DDBJ whole genome shotgun (WGS) entry which is preliminary data.</text>
</comment>
<name>A0A830H3E4_9CHLO</name>
<evidence type="ECO:0000313" key="2">
    <source>
        <dbReference type="Proteomes" id="UP000660262"/>
    </source>
</evidence>
<organism evidence="1 2">
    <name type="scientific">Pycnococcus provasolii</name>
    <dbReference type="NCBI Taxonomy" id="41880"/>
    <lineage>
        <taxon>Eukaryota</taxon>
        <taxon>Viridiplantae</taxon>
        <taxon>Chlorophyta</taxon>
        <taxon>Pseudoscourfieldiophyceae</taxon>
        <taxon>Pseudoscourfieldiales</taxon>
        <taxon>Pycnococcaceae</taxon>
        <taxon>Pycnococcus</taxon>
    </lineage>
</organism>
<dbReference type="EMBL" id="BNJQ01000001">
    <property type="protein sequence ID" value="GHP01636.1"/>
    <property type="molecule type" value="Genomic_DNA"/>
</dbReference>
<sequence length="144" mass="15209">MHPIRAGIPLRKSDERAIGVDGGGAASLTACACACFRGHIEDKGIVADVLGVVDDVVARRLGLGDTVDMEALMSHESEVAVWRILLGVRGRGHVARDVNRAMMLELFVKEVGAEAASAFFAASAPLTSVVGYFGLCDHTVEGRF</sequence>
<reference evidence="1" key="1">
    <citation type="submission" date="2020-10" db="EMBL/GenBank/DDBJ databases">
        <title>Unveiling of a novel bifunctional photoreceptor, Dualchrome1, isolated from a cosmopolitan green alga.</title>
        <authorList>
            <person name="Suzuki S."/>
            <person name="Kawachi M."/>
        </authorList>
    </citation>
    <scope>NUCLEOTIDE SEQUENCE</scope>
    <source>
        <strain evidence="1">NIES 2893</strain>
    </source>
</reference>
<accession>A0A830H3E4</accession>
<keyword evidence="2" id="KW-1185">Reference proteome</keyword>
<dbReference type="Proteomes" id="UP000660262">
    <property type="component" value="Unassembled WGS sequence"/>
</dbReference>